<organism evidence="4 5">
    <name type="scientific">Pedobacter miscanthi</name>
    <dbReference type="NCBI Taxonomy" id="2259170"/>
    <lineage>
        <taxon>Bacteria</taxon>
        <taxon>Pseudomonadati</taxon>
        <taxon>Bacteroidota</taxon>
        <taxon>Sphingobacteriia</taxon>
        <taxon>Sphingobacteriales</taxon>
        <taxon>Sphingobacteriaceae</taxon>
        <taxon>Pedobacter</taxon>
    </lineage>
</organism>
<accession>A0A366L1V3</accession>
<keyword evidence="1" id="KW-1133">Transmembrane helix</keyword>
<dbReference type="GO" id="GO:0016989">
    <property type="term" value="F:sigma factor antagonist activity"/>
    <property type="evidence" value="ECO:0007669"/>
    <property type="project" value="TreeGrafter"/>
</dbReference>
<dbReference type="Gene3D" id="3.55.50.30">
    <property type="match status" value="1"/>
</dbReference>
<name>A0A366L1V3_9SPHI</name>
<dbReference type="Gene3D" id="2.60.120.1440">
    <property type="match status" value="1"/>
</dbReference>
<protein>
    <submittedName>
        <fullName evidence="4">FecR family protein</fullName>
    </submittedName>
</protein>
<sequence>MNTEEIKYLLKKYNNQTATPQEKKLVEEWYEHVNGEDLLPSAFSETEIKSQSFSNIQSRIKVQADVNKPKQIKLFSSWFFRAAVVLITLSAGLYFYLKRTESNPPVISSKLIKTHIIPGGDNAILSLADGSKVILNKTADGQIADQSGVKIIKTKSGELLYRFIGNPNVSATAMNTVSTPRGGQYHLILADETEVWLNAASSVKFPAAFVGKERKVEVTGEVYFEVSKNKTKPFIVHTDQSDIKVLGTHFNVNTYDDEEYQRTTLLEGSIEMKTGNQKVLLTPGQQANIGGKRDAIKIREINDLDAIIAWKNGYFQFEQSDLRSVMRQVSRWYNTTVSYNGTIPTKQYTGKIPRSVNVDKLIEMLSYTGIHCEVEHNQITVNPK</sequence>
<dbReference type="Proteomes" id="UP000252081">
    <property type="component" value="Unassembled WGS sequence"/>
</dbReference>
<evidence type="ECO:0000313" key="4">
    <source>
        <dbReference type="EMBL" id="RBQ07760.1"/>
    </source>
</evidence>
<reference evidence="4 5" key="1">
    <citation type="submission" date="2018-07" db="EMBL/GenBank/DDBJ databases">
        <title>A draft genome of a endophytic bacteria, a new species of Pedobacter.</title>
        <authorList>
            <person name="Zhang Z.D."/>
            <person name="Chen Z.J."/>
        </authorList>
    </citation>
    <scope>NUCLEOTIDE SEQUENCE [LARGE SCALE GENOMIC DNA]</scope>
    <source>
        <strain evidence="4 5">RS10</strain>
    </source>
</reference>
<dbReference type="Pfam" id="PF04773">
    <property type="entry name" value="FecR"/>
    <property type="match status" value="1"/>
</dbReference>
<evidence type="ECO:0000259" key="3">
    <source>
        <dbReference type="Pfam" id="PF16344"/>
    </source>
</evidence>
<dbReference type="AlphaFoldDB" id="A0A366L1V3"/>
<keyword evidence="5" id="KW-1185">Reference proteome</keyword>
<dbReference type="PANTHER" id="PTHR30273:SF2">
    <property type="entry name" value="PROTEIN FECR"/>
    <property type="match status" value="1"/>
</dbReference>
<dbReference type="InterPro" id="IPR032508">
    <property type="entry name" value="FecR_C"/>
</dbReference>
<evidence type="ECO:0000259" key="2">
    <source>
        <dbReference type="Pfam" id="PF04773"/>
    </source>
</evidence>
<feature type="domain" description="FecR protein" evidence="2">
    <location>
        <begin position="176"/>
        <end position="271"/>
    </location>
</feature>
<gene>
    <name evidence="4" type="ORF">DRW42_11285</name>
</gene>
<keyword evidence="1" id="KW-0472">Membrane</keyword>
<dbReference type="InterPro" id="IPR006860">
    <property type="entry name" value="FecR"/>
</dbReference>
<feature type="transmembrane region" description="Helical" evidence="1">
    <location>
        <begin position="78"/>
        <end position="97"/>
    </location>
</feature>
<dbReference type="EMBL" id="QNQU01000008">
    <property type="protein sequence ID" value="RBQ07760.1"/>
    <property type="molecule type" value="Genomic_DNA"/>
</dbReference>
<dbReference type="FunFam" id="2.60.120.1440:FF:000001">
    <property type="entry name" value="Putative anti-sigma factor"/>
    <property type="match status" value="1"/>
</dbReference>
<evidence type="ECO:0000256" key="1">
    <source>
        <dbReference type="SAM" id="Phobius"/>
    </source>
</evidence>
<dbReference type="InterPro" id="IPR012373">
    <property type="entry name" value="Ferrdict_sens_TM"/>
</dbReference>
<comment type="caution">
    <text evidence="4">The sequence shown here is derived from an EMBL/GenBank/DDBJ whole genome shotgun (WGS) entry which is preliminary data.</text>
</comment>
<dbReference type="RefSeq" id="WP_113948933.1">
    <property type="nucleotide sequence ID" value="NZ_QNQU01000008.1"/>
</dbReference>
<dbReference type="PIRSF" id="PIRSF018266">
    <property type="entry name" value="FecR"/>
    <property type="match status" value="1"/>
</dbReference>
<evidence type="ECO:0000313" key="5">
    <source>
        <dbReference type="Proteomes" id="UP000252081"/>
    </source>
</evidence>
<keyword evidence="1" id="KW-0812">Transmembrane</keyword>
<feature type="domain" description="Protein FecR C-terminal" evidence="3">
    <location>
        <begin position="314"/>
        <end position="381"/>
    </location>
</feature>
<dbReference type="OrthoDB" id="1099963at2"/>
<dbReference type="PANTHER" id="PTHR30273">
    <property type="entry name" value="PERIPLASMIC SIGNAL SENSOR AND SIGMA FACTOR ACTIVATOR FECR-RELATED"/>
    <property type="match status" value="1"/>
</dbReference>
<proteinExistence type="predicted"/>
<dbReference type="Pfam" id="PF16344">
    <property type="entry name" value="FecR_C"/>
    <property type="match status" value="1"/>
</dbReference>